<keyword evidence="3 15" id="KW-0515">Mutator protein</keyword>
<dbReference type="InterPro" id="IPR043502">
    <property type="entry name" value="DNA/RNA_pol_sf"/>
</dbReference>
<evidence type="ECO:0000256" key="11">
    <source>
        <dbReference type="ARBA" id="ARBA00022932"/>
    </source>
</evidence>
<feature type="site" description="Substrate discrimination" evidence="15">
    <location>
        <position position="18"/>
    </location>
</feature>
<dbReference type="PROSITE" id="PS50173">
    <property type="entry name" value="UMUC"/>
    <property type="match status" value="1"/>
</dbReference>
<reference evidence="17 18" key="1">
    <citation type="submission" date="2020-11" db="EMBL/GenBank/DDBJ databases">
        <title>Treponema Peruensis nv. sp., first commensal Treponema isolated from human feces.</title>
        <authorList>
            <person name="Belkhou C."/>
            <person name="Raes J."/>
        </authorList>
    </citation>
    <scope>NUCLEOTIDE SEQUENCE [LARGE SCALE GENOMIC DNA]</scope>
    <source>
        <strain evidence="17 18">RCC2812</strain>
    </source>
</reference>
<feature type="domain" description="UmuC" evidence="16">
    <location>
        <begin position="9"/>
        <end position="191"/>
    </location>
</feature>
<feature type="binding site" evidence="15">
    <location>
        <position position="109"/>
    </location>
    <ligand>
        <name>Mg(2+)</name>
        <dbReference type="ChEBI" id="CHEBI:18420"/>
    </ligand>
</feature>
<dbReference type="Gene3D" id="1.10.150.20">
    <property type="entry name" value="5' to 3' exonuclease, C-terminal subdomain"/>
    <property type="match status" value="1"/>
</dbReference>
<feature type="active site" evidence="15">
    <location>
        <position position="110"/>
    </location>
</feature>
<dbReference type="GO" id="GO:0005829">
    <property type="term" value="C:cytosol"/>
    <property type="evidence" value="ECO:0007669"/>
    <property type="project" value="TreeGrafter"/>
</dbReference>
<evidence type="ECO:0000256" key="15">
    <source>
        <dbReference type="HAMAP-Rule" id="MF_01113"/>
    </source>
</evidence>
<dbReference type="SUPFAM" id="SSF100879">
    <property type="entry name" value="Lesion bypass DNA polymerase (Y-family), little finger domain"/>
    <property type="match status" value="1"/>
</dbReference>
<evidence type="ECO:0000256" key="8">
    <source>
        <dbReference type="ARBA" id="ARBA00022723"/>
    </source>
</evidence>
<comment type="similarity">
    <text evidence="2 15">Belongs to the DNA polymerase type-Y family.</text>
</comment>
<gene>
    <name evidence="15 17" type="primary">dinB</name>
    <name evidence="17" type="ORF">IWA51_05845</name>
</gene>
<dbReference type="SUPFAM" id="SSF56672">
    <property type="entry name" value="DNA/RNA polymerases"/>
    <property type="match status" value="1"/>
</dbReference>
<comment type="subcellular location">
    <subcellularLocation>
        <location evidence="1 15">Cytoplasm</location>
    </subcellularLocation>
</comment>
<evidence type="ECO:0000256" key="6">
    <source>
        <dbReference type="ARBA" id="ARBA00022695"/>
    </source>
</evidence>
<evidence type="ECO:0000313" key="18">
    <source>
        <dbReference type="Proteomes" id="UP000595224"/>
    </source>
</evidence>
<feature type="binding site" evidence="15">
    <location>
        <position position="13"/>
    </location>
    <ligand>
        <name>Mg(2+)</name>
        <dbReference type="ChEBI" id="CHEBI:18420"/>
    </ligand>
</feature>
<dbReference type="Pfam" id="PF21999">
    <property type="entry name" value="IMS_HHH_1"/>
    <property type="match status" value="1"/>
</dbReference>
<dbReference type="InterPro" id="IPR036775">
    <property type="entry name" value="DNA_pol_Y-fam_lit_finger_sf"/>
</dbReference>
<evidence type="ECO:0000256" key="4">
    <source>
        <dbReference type="ARBA" id="ARBA00022490"/>
    </source>
</evidence>
<dbReference type="GO" id="GO:0000287">
    <property type="term" value="F:magnesium ion binding"/>
    <property type="evidence" value="ECO:0007669"/>
    <property type="project" value="UniProtKB-UniRule"/>
</dbReference>
<dbReference type="NCBIfam" id="NF002677">
    <property type="entry name" value="PRK02406.1"/>
    <property type="match status" value="1"/>
</dbReference>
<dbReference type="EMBL" id="CP064936">
    <property type="protein sequence ID" value="QQA02096.1"/>
    <property type="molecule type" value="Genomic_DNA"/>
</dbReference>
<keyword evidence="10 15" id="KW-0460">Magnesium</keyword>
<evidence type="ECO:0000256" key="9">
    <source>
        <dbReference type="ARBA" id="ARBA00022763"/>
    </source>
</evidence>
<dbReference type="CDD" id="cd03586">
    <property type="entry name" value="PolY_Pol_IV_kappa"/>
    <property type="match status" value="1"/>
</dbReference>
<dbReference type="Gene3D" id="3.30.70.270">
    <property type="match status" value="1"/>
</dbReference>
<dbReference type="GO" id="GO:0009432">
    <property type="term" value="P:SOS response"/>
    <property type="evidence" value="ECO:0007669"/>
    <property type="project" value="TreeGrafter"/>
</dbReference>
<comment type="catalytic activity">
    <reaction evidence="14 15">
        <text>DNA(n) + a 2'-deoxyribonucleoside 5'-triphosphate = DNA(n+1) + diphosphate</text>
        <dbReference type="Rhea" id="RHEA:22508"/>
        <dbReference type="Rhea" id="RHEA-COMP:17339"/>
        <dbReference type="Rhea" id="RHEA-COMP:17340"/>
        <dbReference type="ChEBI" id="CHEBI:33019"/>
        <dbReference type="ChEBI" id="CHEBI:61560"/>
        <dbReference type="ChEBI" id="CHEBI:173112"/>
        <dbReference type="EC" id="2.7.7.7"/>
    </reaction>
</comment>
<keyword evidence="8 15" id="KW-0479">Metal-binding</keyword>
<proteinExistence type="inferred from homology"/>
<keyword evidence="7 15" id="KW-0235">DNA replication</keyword>
<dbReference type="PANTHER" id="PTHR11076:SF33">
    <property type="entry name" value="DNA POLYMERASE KAPPA"/>
    <property type="match status" value="1"/>
</dbReference>
<evidence type="ECO:0000256" key="5">
    <source>
        <dbReference type="ARBA" id="ARBA00022679"/>
    </source>
</evidence>
<dbReference type="InterPro" id="IPR017961">
    <property type="entry name" value="DNA_pol_Y-fam_little_finger"/>
</dbReference>
<evidence type="ECO:0000256" key="1">
    <source>
        <dbReference type="ARBA" id="ARBA00004496"/>
    </source>
</evidence>
<evidence type="ECO:0000259" key="16">
    <source>
        <dbReference type="PROSITE" id="PS50173"/>
    </source>
</evidence>
<evidence type="ECO:0000256" key="14">
    <source>
        <dbReference type="ARBA" id="ARBA00049244"/>
    </source>
</evidence>
<evidence type="ECO:0000256" key="12">
    <source>
        <dbReference type="ARBA" id="ARBA00023125"/>
    </source>
</evidence>
<dbReference type="GO" id="GO:0006261">
    <property type="term" value="P:DNA-templated DNA replication"/>
    <property type="evidence" value="ECO:0007669"/>
    <property type="project" value="UniProtKB-UniRule"/>
</dbReference>
<dbReference type="Gene3D" id="3.40.1170.60">
    <property type="match status" value="1"/>
</dbReference>
<dbReference type="Pfam" id="PF00817">
    <property type="entry name" value="IMS"/>
    <property type="match status" value="1"/>
</dbReference>
<dbReference type="InterPro" id="IPR001126">
    <property type="entry name" value="UmuC"/>
</dbReference>
<dbReference type="Gene3D" id="3.30.1490.100">
    <property type="entry name" value="DNA polymerase, Y-family, little finger domain"/>
    <property type="match status" value="1"/>
</dbReference>
<evidence type="ECO:0000256" key="10">
    <source>
        <dbReference type="ARBA" id="ARBA00022842"/>
    </source>
</evidence>
<dbReference type="EC" id="2.7.7.7" evidence="15"/>
<dbReference type="Pfam" id="PF11799">
    <property type="entry name" value="IMS_C"/>
    <property type="match status" value="1"/>
</dbReference>
<protein>
    <recommendedName>
        <fullName evidence="15">DNA polymerase IV</fullName>
        <shortName evidence="15">Pol IV</shortName>
        <ecNumber evidence="15">2.7.7.7</ecNumber>
    </recommendedName>
</protein>
<dbReference type="InterPro" id="IPR050116">
    <property type="entry name" value="DNA_polymerase-Y"/>
</dbReference>
<evidence type="ECO:0000256" key="13">
    <source>
        <dbReference type="ARBA" id="ARBA00023204"/>
    </source>
</evidence>
<keyword evidence="13 15" id="KW-0234">DNA repair</keyword>
<comment type="function">
    <text evidence="15">Poorly processive, error-prone DNA polymerase involved in untargeted mutagenesis. Copies undamaged DNA at stalled replication forks, which arise in vivo from mismatched or misaligned primer ends. These misaligned primers can be extended by PolIV. Exhibits no 3'-5' exonuclease (proofreading) activity. May be involved in translesional synthesis, in conjunction with the beta clamp from PolIII.</text>
</comment>
<dbReference type="RefSeq" id="WP_177527933.1">
    <property type="nucleotide sequence ID" value="NZ_CBCSHE010000006.1"/>
</dbReference>
<evidence type="ECO:0000313" key="17">
    <source>
        <dbReference type="EMBL" id="QQA02096.1"/>
    </source>
</evidence>
<dbReference type="KEGG" id="tper:IWA51_05845"/>
<dbReference type="GO" id="GO:0003887">
    <property type="term" value="F:DNA-directed DNA polymerase activity"/>
    <property type="evidence" value="ECO:0007669"/>
    <property type="project" value="UniProtKB-UniRule"/>
</dbReference>
<keyword evidence="4 15" id="KW-0963">Cytoplasm</keyword>
<dbReference type="GO" id="GO:0042276">
    <property type="term" value="P:error-prone translesion synthesis"/>
    <property type="evidence" value="ECO:0007669"/>
    <property type="project" value="TreeGrafter"/>
</dbReference>
<dbReference type="FunFam" id="3.40.1170.60:FF:000001">
    <property type="entry name" value="DNA polymerase IV"/>
    <property type="match status" value="1"/>
</dbReference>
<dbReference type="InterPro" id="IPR053848">
    <property type="entry name" value="IMS_HHH_1"/>
</dbReference>
<comment type="cofactor">
    <cofactor evidence="15">
        <name>Mg(2+)</name>
        <dbReference type="ChEBI" id="CHEBI:18420"/>
    </cofactor>
    <text evidence="15">Binds 2 magnesium ions per subunit.</text>
</comment>
<dbReference type="HAMAP" id="MF_01113">
    <property type="entry name" value="DNApol_IV"/>
    <property type="match status" value="1"/>
</dbReference>
<comment type="subunit">
    <text evidence="15">Monomer.</text>
</comment>
<evidence type="ECO:0000256" key="7">
    <source>
        <dbReference type="ARBA" id="ARBA00022705"/>
    </source>
</evidence>
<evidence type="ECO:0000256" key="2">
    <source>
        <dbReference type="ARBA" id="ARBA00010945"/>
    </source>
</evidence>
<dbReference type="Proteomes" id="UP000595224">
    <property type="component" value="Chromosome"/>
</dbReference>
<keyword evidence="9 15" id="KW-0227">DNA damage</keyword>
<sequence length="405" mass="45127">MSENTVPVFMHIDMDAFFASVEQHDHPEYRGKPVIVGGLPGDRRAVVSTASYEARRFGVHSAMPLFKAVSLCPNAVFVRGNMKRYSEVSQTIMDIFADYSPTVIQMSIDEAFIDATGTERLFGPPQVLAAKIKERVMQATGLTVSIGIASTMYVAKIASGFRKPNGLTLIPSGDEEKFMTSLPLEKVWGAGTKTIAHIKNAGIRTTAQLRDKSLASLTTIFGNCTGTFLYNAMRGNKEMKFGDDPQNRSLSAESTYEFDLTDRYTIETALMQLAQTVIWRMHRAGVRSKTVSLKIRYEDFTTVSVQETSDSPVANADDLYERCRRLLQKKYQDGRGIRLLGIACEKVESKDLPSQGELFNSRNEKLSIVEKAIFEMESKNPALKLRKARLIEAEQNTLSHHGRNG</sequence>
<keyword evidence="12 15" id="KW-0238">DNA-binding</keyword>
<evidence type="ECO:0000256" key="3">
    <source>
        <dbReference type="ARBA" id="ARBA00022457"/>
    </source>
</evidence>
<dbReference type="InterPro" id="IPR043128">
    <property type="entry name" value="Rev_trsase/Diguanyl_cyclase"/>
</dbReference>
<dbReference type="InterPro" id="IPR022880">
    <property type="entry name" value="DNApol_IV"/>
</dbReference>
<name>A0A7T3V637_9SPIR</name>
<organism evidence="17 18">
    <name type="scientific">Treponema peruense</name>
    <dbReference type="NCBI Taxonomy" id="2787628"/>
    <lineage>
        <taxon>Bacteria</taxon>
        <taxon>Pseudomonadati</taxon>
        <taxon>Spirochaetota</taxon>
        <taxon>Spirochaetia</taxon>
        <taxon>Spirochaetales</taxon>
        <taxon>Treponemataceae</taxon>
        <taxon>Treponema</taxon>
    </lineage>
</organism>
<keyword evidence="11 15" id="KW-0239">DNA-directed DNA polymerase</keyword>
<keyword evidence="5 15" id="KW-0808">Transferase</keyword>
<dbReference type="GO" id="GO:0003684">
    <property type="term" value="F:damaged DNA binding"/>
    <property type="evidence" value="ECO:0007669"/>
    <property type="project" value="InterPro"/>
</dbReference>
<keyword evidence="6 15" id="KW-0548">Nucleotidyltransferase</keyword>
<dbReference type="AlphaFoldDB" id="A0A7T3V637"/>
<accession>A0A7T3V637</accession>
<keyword evidence="18" id="KW-1185">Reference proteome</keyword>
<dbReference type="GO" id="GO:0006281">
    <property type="term" value="P:DNA repair"/>
    <property type="evidence" value="ECO:0007669"/>
    <property type="project" value="UniProtKB-UniRule"/>
</dbReference>
<dbReference type="PANTHER" id="PTHR11076">
    <property type="entry name" value="DNA REPAIR POLYMERASE UMUC / TRANSFERASE FAMILY MEMBER"/>
    <property type="match status" value="1"/>
</dbReference>